<evidence type="ECO:0000313" key="3">
    <source>
        <dbReference type="EMBL" id="KAA6391111.1"/>
    </source>
</evidence>
<gene>
    <name evidence="3" type="ORF">EZS28_013362</name>
</gene>
<dbReference type="Proteomes" id="UP000324800">
    <property type="component" value="Unassembled WGS sequence"/>
</dbReference>
<dbReference type="Pfam" id="PF00383">
    <property type="entry name" value="dCMP_cyt_deam_1"/>
    <property type="match status" value="2"/>
</dbReference>
<dbReference type="InterPro" id="IPR002125">
    <property type="entry name" value="CMP_dCMP_dom"/>
</dbReference>
<dbReference type="PROSITE" id="PS51747">
    <property type="entry name" value="CYT_DCMP_DEAMINASES_2"/>
    <property type="match status" value="1"/>
</dbReference>
<dbReference type="SUPFAM" id="SSF53927">
    <property type="entry name" value="Cytidine deaminase-like"/>
    <property type="match status" value="1"/>
</dbReference>
<dbReference type="GO" id="GO:0052717">
    <property type="term" value="F:tRNA-specific adenosine-34 deaminase activity"/>
    <property type="evidence" value="ECO:0007669"/>
    <property type="project" value="UniProtKB-EC"/>
</dbReference>
<dbReference type="PANTHER" id="PTHR11079">
    <property type="entry name" value="CYTOSINE DEAMINASE FAMILY MEMBER"/>
    <property type="match status" value="1"/>
</dbReference>
<dbReference type="EMBL" id="SNRW01002993">
    <property type="protein sequence ID" value="KAA6391111.1"/>
    <property type="molecule type" value="Genomic_DNA"/>
</dbReference>
<dbReference type="OrthoDB" id="1701769at2759"/>
<dbReference type="PANTHER" id="PTHR11079:SF149">
    <property type="entry name" value="TRNA-SPECIFIC ADENOSINE DEAMINASE 2"/>
    <property type="match status" value="1"/>
</dbReference>
<dbReference type="GO" id="GO:0046872">
    <property type="term" value="F:metal ion binding"/>
    <property type="evidence" value="ECO:0007669"/>
    <property type="project" value="UniProtKB-KW"/>
</dbReference>
<dbReference type="GO" id="GO:0002100">
    <property type="term" value="P:tRNA wobble adenosine to inosine editing"/>
    <property type="evidence" value="ECO:0007669"/>
    <property type="project" value="InterPro"/>
</dbReference>
<dbReference type="CDD" id="cd01285">
    <property type="entry name" value="nucleoside_deaminase"/>
    <property type="match status" value="1"/>
</dbReference>
<organism evidence="3 4">
    <name type="scientific">Streblomastix strix</name>
    <dbReference type="NCBI Taxonomy" id="222440"/>
    <lineage>
        <taxon>Eukaryota</taxon>
        <taxon>Metamonada</taxon>
        <taxon>Preaxostyla</taxon>
        <taxon>Oxymonadida</taxon>
        <taxon>Streblomastigidae</taxon>
        <taxon>Streblomastix</taxon>
    </lineage>
</organism>
<comment type="caution">
    <text evidence="3">The sequence shown here is derived from an EMBL/GenBank/DDBJ whole genome shotgun (WGS) entry which is preliminary data.</text>
</comment>
<keyword evidence="1" id="KW-0378">Hydrolase</keyword>
<dbReference type="AlphaFoldDB" id="A0A5J4W864"/>
<dbReference type="Gene3D" id="3.40.140.10">
    <property type="entry name" value="Cytidine Deaminase, domain 2"/>
    <property type="match status" value="1"/>
</dbReference>
<reference evidence="3 4" key="1">
    <citation type="submission" date="2019-03" db="EMBL/GenBank/DDBJ databases">
        <title>Single cell metagenomics reveals metabolic interactions within the superorganism composed of flagellate Streblomastix strix and complex community of Bacteroidetes bacteria on its surface.</title>
        <authorList>
            <person name="Treitli S.C."/>
            <person name="Kolisko M."/>
            <person name="Husnik F."/>
            <person name="Keeling P."/>
            <person name="Hampl V."/>
        </authorList>
    </citation>
    <scope>NUCLEOTIDE SEQUENCE [LARGE SCALE GENOMIC DNA]</scope>
    <source>
        <strain evidence="3">ST1C</strain>
    </source>
</reference>
<dbReference type="InterPro" id="IPR016193">
    <property type="entry name" value="Cytidine_deaminase-like"/>
</dbReference>
<proteinExistence type="predicted"/>
<accession>A0A5J4W864</accession>
<name>A0A5J4W864_9EUKA</name>
<sequence length="247" mass="27466">MQATQSDINTNEFWMREALNMAQLSHSDGEIPVGCVITCDNELVSYGYNQTNAGHNGTLHAEFEAFDLIMIIWNYLHSSKDSAISKLCTSSPNYTQFDPLHYSSPISQVASLRKAKSTIKWVIPPHLLCALEQYGSSIGKCGTDQITEFFSQCTLYVTCEPCIMCAGAISQIGIKRVVFGCMNERFGGCGSVYSVHNVSFGQAYPPFEIQGGILSEEAVELFKKFYNRGNINAPKPHRTIKIEQYSK</sequence>
<protein>
    <submittedName>
        <fullName evidence="3">Putative tRNA specific adenosine deaminase</fullName>
    </submittedName>
</protein>
<evidence type="ECO:0000259" key="2">
    <source>
        <dbReference type="PROSITE" id="PS51747"/>
    </source>
</evidence>
<feature type="domain" description="CMP/dCMP-type deaminase" evidence="2">
    <location>
        <begin position="9"/>
        <end position="200"/>
    </location>
</feature>
<evidence type="ECO:0000256" key="1">
    <source>
        <dbReference type="ARBA" id="ARBA00022801"/>
    </source>
</evidence>
<evidence type="ECO:0000313" key="4">
    <source>
        <dbReference type="Proteomes" id="UP000324800"/>
    </source>
</evidence>